<name>M3HHG8_CANMX</name>
<dbReference type="STRING" id="1245528.M3HHG8"/>
<dbReference type="Pfam" id="PF07064">
    <property type="entry name" value="RIC1"/>
    <property type="match status" value="1"/>
</dbReference>
<dbReference type="GO" id="GO:0000139">
    <property type="term" value="C:Golgi membrane"/>
    <property type="evidence" value="ECO:0007669"/>
    <property type="project" value="TreeGrafter"/>
</dbReference>
<evidence type="ECO:0000256" key="1">
    <source>
        <dbReference type="ARBA" id="ARBA00004370"/>
    </source>
</evidence>
<dbReference type="GO" id="GO:0034066">
    <property type="term" value="C:Ric1-Rgp1 guanyl-nucleotide exchange factor complex"/>
    <property type="evidence" value="ECO:0007669"/>
    <property type="project" value="InterPro"/>
</dbReference>
<dbReference type="AlphaFoldDB" id="M3HHG8"/>
<feature type="domain" description="RIC1 C-terminal alpha solenoid region" evidence="3">
    <location>
        <begin position="839"/>
        <end position="995"/>
    </location>
</feature>
<proteinExistence type="predicted"/>
<dbReference type="InterPro" id="IPR009771">
    <property type="entry name" value="RIC1_C"/>
</dbReference>
<gene>
    <name evidence="4" type="ORF">G210_2994</name>
</gene>
<dbReference type="OMA" id="DWCFELC"/>
<dbReference type="PANTHER" id="PTHR22746:SF10">
    <property type="entry name" value="GUANINE NUCLEOTIDE EXCHANGE FACTOR SUBUNIT RIC1"/>
    <property type="match status" value="1"/>
</dbReference>
<evidence type="ECO:0000313" key="4">
    <source>
        <dbReference type="EMBL" id="EMG46747.1"/>
    </source>
</evidence>
<dbReference type="EMBL" id="AOGT01001884">
    <property type="protein sequence ID" value="EMG46747.1"/>
    <property type="molecule type" value="Genomic_DNA"/>
</dbReference>
<dbReference type="eggNOG" id="KOG2006">
    <property type="taxonomic scope" value="Eukaryota"/>
</dbReference>
<keyword evidence="5" id="KW-1185">Reference proteome</keyword>
<dbReference type="GO" id="GO:0006886">
    <property type="term" value="P:intracellular protein transport"/>
    <property type="evidence" value="ECO:0007669"/>
    <property type="project" value="InterPro"/>
</dbReference>
<organism evidence="4 5">
    <name type="scientific">Candida maltosa (strain Xu316)</name>
    <name type="common">Yeast</name>
    <dbReference type="NCBI Taxonomy" id="1245528"/>
    <lineage>
        <taxon>Eukaryota</taxon>
        <taxon>Fungi</taxon>
        <taxon>Dikarya</taxon>
        <taxon>Ascomycota</taxon>
        <taxon>Saccharomycotina</taxon>
        <taxon>Pichiomycetes</taxon>
        <taxon>Debaryomycetaceae</taxon>
        <taxon>Candida/Lodderomyces clade</taxon>
        <taxon>Candida</taxon>
    </lineage>
</organism>
<comment type="subcellular location">
    <subcellularLocation>
        <location evidence="1">Membrane</location>
    </subcellularLocation>
</comment>
<evidence type="ECO:0000256" key="2">
    <source>
        <dbReference type="ARBA" id="ARBA00023136"/>
    </source>
</evidence>
<keyword evidence="2" id="KW-0472">Membrane</keyword>
<accession>M3HHG8</accession>
<dbReference type="HOGENOM" id="CLU_288047_0_0_1"/>
<dbReference type="OrthoDB" id="67540at2759"/>
<evidence type="ECO:0000259" key="3">
    <source>
        <dbReference type="Pfam" id="PF07064"/>
    </source>
</evidence>
<dbReference type="PANTHER" id="PTHR22746">
    <property type="entry name" value="RAB6A-GEF COMPLEX PARTNER PROTEIN 1"/>
    <property type="match status" value="1"/>
</dbReference>
<evidence type="ECO:0000313" key="5">
    <source>
        <dbReference type="Proteomes" id="UP000011777"/>
    </source>
</evidence>
<dbReference type="GO" id="GO:0005829">
    <property type="term" value="C:cytosol"/>
    <property type="evidence" value="ECO:0007669"/>
    <property type="project" value="TreeGrafter"/>
</dbReference>
<sequence>MVWINGCPKFSIELPIEEDILDVLHIEHTPLIATLTKTSVFIFNQFTLLPLSSHVRNPQSIETNGYNVQMRTKHVSVNTAKFQKLNTVNLFIHTDSSFIIIYQISINYSSAIFQVHNNKDELIQTGMPLCFTPSGFSITSFFKSATKSIIHGSEEISVNLENIENVNNCAVEDDINGFNIEPIKLSIFKILKIGIGLKDFWLQQNSHNLFIYNNQDDKNPDSEKMDFLQIVNILNFKTKLFGFLDFEWYTSDSKVKYIAYNEFFDYFLFVNENLEIWCMVLDEHNEKNSGYKVGKGDFTKIWFNPQSNLLIAEEGLLKVYSIQHKHLQHLKDLDVTGEITWSPCGTFFSVLDESGCWKLMSRFGNVSFDSQEILNELDESNDPNRDFLKSDQILISGNASNLYVLTGKNFYYVSLLRSDDTVLYDNEYLSIVQNNKNFIRFPLLPRFKKVIANREFFNGTVHQNSKCHTGLLTVGKSKNDRLSLSYGDYLAISTPYKQGDQINHILWYNFRSHFADSLNIIHHFWFRDFLIVINRRSKHIFEENEEVDDILIDEFIVLDASKTRYGMSGEDVTFSSDLLLWKYDFKSTFTDIQLNEHDNKEEKGEIVILTADQRLIVLDLALDKTVKTETEVKHYKLYVSVNKTVHLSTIKHKINLDEVVQTSMIDNKHFLFLLATGDFYLLKNQTRTMVSTPVQAIKPKTNNNMYDLIKLHTKIEFFKFKTIQFEKNLNFVYLFNGEQILIYEIEELIEKAFDKSSKPEDVLNFEEEDYLLPICIETGGMQPFEFDTMLDDKSLDLVGLETMAINKHSAGGLIIKNKISHKLILNNFIEFDLLHKGDLESSFKKYKHFKSFHYCLELLLFKHLTDEQNLPLKRLFHLIEFTENSEFIYINCLRKIEIGYWHTFFNVLETTPEKFMNRLIEIDNVELCYNYLIIYLNYKHEGETDKDELHDHDKEVILKIISMLDKAGKWDWCFELCRFVKILDPSGSLLIQIKNQFE</sequence>
<dbReference type="Proteomes" id="UP000011777">
    <property type="component" value="Unassembled WGS sequence"/>
</dbReference>
<protein>
    <recommendedName>
        <fullName evidence="3">RIC1 C-terminal alpha solenoid region domain-containing protein</fullName>
    </recommendedName>
</protein>
<comment type="caution">
    <text evidence="4">The sequence shown here is derived from an EMBL/GenBank/DDBJ whole genome shotgun (WGS) entry which is preliminary data.</text>
</comment>
<dbReference type="GO" id="GO:0042147">
    <property type="term" value="P:retrograde transport, endosome to Golgi"/>
    <property type="evidence" value="ECO:0007669"/>
    <property type="project" value="TreeGrafter"/>
</dbReference>
<reference evidence="4 5" key="1">
    <citation type="submission" date="2013-02" db="EMBL/GenBank/DDBJ databases">
        <title>Genome sequence of Candida maltosa Xu316, a potential industrial strain for xylitol and ethanol production.</title>
        <authorList>
            <person name="Yu J."/>
            <person name="Wang Q."/>
            <person name="Geng X."/>
            <person name="Bao W."/>
            <person name="He P."/>
            <person name="Cai J."/>
        </authorList>
    </citation>
    <scope>NUCLEOTIDE SEQUENCE [LARGE SCALE GENOMIC DNA]</scope>
    <source>
        <strain evidence="5">Xu316</strain>
    </source>
</reference>
<dbReference type="InterPro" id="IPR040096">
    <property type="entry name" value="Ric1"/>
</dbReference>